<feature type="compositionally biased region" description="Polar residues" evidence="1">
    <location>
        <begin position="125"/>
        <end position="137"/>
    </location>
</feature>
<accession>A0AAN8GDA0</accession>
<protein>
    <submittedName>
        <fullName evidence="2">Uncharacterized protein</fullName>
    </submittedName>
</protein>
<evidence type="ECO:0000313" key="2">
    <source>
        <dbReference type="EMBL" id="KAK6168786.1"/>
    </source>
</evidence>
<dbReference type="EMBL" id="JAZGQO010000015">
    <property type="protein sequence ID" value="KAK6168786.1"/>
    <property type="molecule type" value="Genomic_DNA"/>
</dbReference>
<sequence length="240" mass="27621">MQTKDTEIQELKDKNDELEQYGRREGIRISGVTERPDEDTDKIVIEVGKLIGITITLNDINSHRVVNNPQVESTRPRQIICRFRGYYTKRSFIKQAKNLKDIRSKVEILSSLSSEGDQTEVKSNEPGSSQPTASTPRTHQKIPDIFQHNIFINEDLTKVRSNLAFQARQLQKEKKIQSTWTSDGIIFVKKRDDRVVLIRTQKQLNQIISETKLKLTLRRTDVDDSSFVNIPMDEGPTQAQ</sequence>
<proteinExistence type="predicted"/>
<evidence type="ECO:0000256" key="1">
    <source>
        <dbReference type="SAM" id="MobiDB-lite"/>
    </source>
</evidence>
<dbReference type="AlphaFoldDB" id="A0AAN8GDA0"/>
<reference evidence="2 3" key="1">
    <citation type="submission" date="2024-01" db="EMBL/GenBank/DDBJ databases">
        <title>The genome of the rayed Mediterranean limpet Patella caerulea (Linnaeus, 1758).</title>
        <authorList>
            <person name="Anh-Thu Weber A."/>
            <person name="Halstead-Nussloch G."/>
        </authorList>
    </citation>
    <scope>NUCLEOTIDE SEQUENCE [LARGE SCALE GENOMIC DNA]</scope>
    <source>
        <strain evidence="2">AATW-2023a</strain>
        <tissue evidence="2">Whole specimen</tissue>
    </source>
</reference>
<organism evidence="2 3">
    <name type="scientific">Patella caerulea</name>
    <name type="common">Rayed Mediterranean limpet</name>
    <dbReference type="NCBI Taxonomy" id="87958"/>
    <lineage>
        <taxon>Eukaryota</taxon>
        <taxon>Metazoa</taxon>
        <taxon>Spiralia</taxon>
        <taxon>Lophotrochozoa</taxon>
        <taxon>Mollusca</taxon>
        <taxon>Gastropoda</taxon>
        <taxon>Patellogastropoda</taxon>
        <taxon>Patelloidea</taxon>
        <taxon>Patellidae</taxon>
        <taxon>Patella</taxon>
    </lineage>
</organism>
<evidence type="ECO:0000313" key="3">
    <source>
        <dbReference type="Proteomes" id="UP001347796"/>
    </source>
</evidence>
<dbReference type="Proteomes" id="UP001347796">
    <property type="component" value="Unassembled WGS sequence"/>
</dbReference>
<keyword evidence="3" id="KW-1185">Reference proteome</keyword>
<name>A0AAN8GDA0_PATCE</name>
<gene>
    <name evidence="2" type="ORF">SNE40_019967</name>
</gene>
<dbReference type="Gene3D" id="3.30.70.1820">
    <property type="entry name" value="L1 transposable element, RRM domain"/>
    <property type="match status" value="1"/>
</dbReference>
<feature type="region of interest" description="Disordered" evidence="1">
    <location>
        <begin position="115"/>
        <end position="140"/>
    </location>
</feature>
<comment type="caution">
    <text evidence="2">The sequence shown here is derived from an EMBL/GenBank/DDBJ whole genome shotgun (WGS) entry which is preliminary data.</text>
</comment>